<reference evidence="1" key="1">
    <citation type="journal article" date="2015" name="PeerJ">
        <title>First genomic representation of candidate bacterial phylum KSB3 points to enhanced environmental sensing as a trigger of wastewater bulking.</title>
        <authorList>
            <person name="Sekiguchi Y."/>
            <person name="Ohashi A."/>
            <person name="Parks D.H."/>
            <person name="Yamauchi T."/>
            <person name="Tyson G.W."/>
            <person name="Hugenholtz P."/>
        </authorList>
    </citation>
    <scope>NUCLEOTIDE SEQUENCE [LARGE SCALE GENOMIC DNA]</scope>
</reference>
<dbReference type="Gene3D" id="2.30.320.10">
    <property type="entry name" value="YwqG-like"/>
    <property type="match status" value="1"/>
</dbReference>
<name>A0A081BXC2_VECG1</name>
<dbReference type="Proteomes" id="UP000030661">
    <property type="component" value="Unassembled WGS sequence"/>
</dbReference>
<keyword evidence="2" id="KW-1185">Reference proteome</keyword>
<dbReference type="PANTHER" id="PTHR36436:SF6">
    <property type="entry name" value="SLL5081 PROTEIN"/>
    <property type="match status" value="1"/>
</dbReference>
<dbReference type="AlphaFoldDB" id="A0A081BXC2"/>
<dbReference type="SUPFAM" id="SSF103032">
    <property type="entry name" value="Hypothetical protein YwqG"/>
    <property type="match status" value="1"/>
</dbReference>
<sequence>MTILPRVIRPFQRTAWIPLIKEGDNSVLSSKFGGTPWLAQDEQWPRCQHCGQPMPLFLQLNLNRLPEPVNETFGAGLLQLFYCTNTEPHCESECEAFFPFTQGKLVRVVEHDGCERSGEFPKNLQNFEPKWIVDWRGVSDYPGWEEGYASGIELSDAEWEQLTEAGFPRSGAKLAGWPLWIQGIEYPHCPICQSRMRLVFQLDSDDHVAYQFGDAGCGHITQCLIHHSQVAFAWACS</sequence>
<dbReference type="PANTHER" id="PTHR36436">
    <property type="entry name" value="SLL5081 PROTEIN"/>
    <property type="match status" value="1"/>
</dbReference>
<organism evidence="1">
    <name type="scientific">Vecturithrix granuli</name>
    <dbReference type="NCBI Taxonomy" id="1499967"/>
    <lineage>
        <taxon>Bacteria</taxon>
        <taxon>Candidatus Moduliflexota</taxon>
        <taxon>Candidatus Vecturitrichia</taxon>
        <taxon>Candidatus Vecturitrichales</taxon>
        <taxon>Candidatus Vecturitrichaceae</taxon>
        <taxon>Candidatus Vecturithrix</taxon>
    </lineage>
</organism>
<dbReference type="EMBL" id="DF820465">
    <property type="protein sequence ID" value="GAK56977.1"/>
    <property type="molecule type" value="Genomic_DNA"/>
</dbReference>
<dbReference type="InterPro" id="IPR015315">
    <property type="entry name" value="DUF1963"/>
</dbReference>
<evidence type="ECO:0008006" key="3">
    <source>
        <dbReference type="Google" id="ProtNLM"/>
    </source>
</evidence>
<dbReference type="InterPro" id="IPR035948">
    <property type="entry name" value="YwqG-like_sf"/>
</dbReference>
<evidence type="ECO:0000313" key="2">
    <source>
        <dbReference type="Proteomes" id="UP000030661"/>
    </source>
</evidence>
<gene>
    <name evidence="1" type="ORF">U27_03941</name>
</gene>
<dbReference type="STRING" id="1499967.U27_03941"/>
<evidence type="ECO:0000313" key="1">
    <source>
        <dbReference type="EMBL" id="GAK56977.1"/>
    </source>
</evidence>
<dbReference type="Pfam" id="PF09234">
    <property type="entry name" value="DUF1963"/>
    <property type="match status" value="1"/>
</dbReference>
<proteinExistence type="predicted"/>
<protein>
    <recommendedName>
        <fullName evidence="3">DUF1963 domain-containing protein</fullName>
    </recommendedName>
</protein>
<dbReference type="HOGENOM" id="CLU_1153133_0_0_0"/>
<dbReference type="eggNOG" id="COG3878">
    <property type="taxonomic scope" value="Bacteria"/>
</dbReference>
<accession>A0A081BXC2</accession>